<dbReference type="Proteomes" id="UP000177785">
    <property type="component" value="Unassembled WGS sequence"/>
</dbReference>
<dbReference type="InterPro" id="IPR002477">
    <property type="entry name" value="Peptidoglycan-bd-like"/>
</dbReference>
<feature type="region of interest" description="Disordered" evidence="1">
    <location>
        <begin position="361"/>
        <end position="388"/>
    </location>
</feature>
<feature type="chain" id="PRO_5009582981" description="Peptidoglycan binding-like domain-containing protein" evidence="2">
    <location>
        <begin position="25"/>
        <end position="413"/>
    </location>
</feature>
<keyword evidence="2" id="KW-0732">Signal</keyword>
<dbReference type="InterPro" id="IPR036366">
    <property type="entry name" value="PGBDSf"/>
</dbReference>
<sequence length="413" mass="41707">MPRKIIGFLLSLLFLSSFAFEAYAATVSEDITIQTSNGNGSVTLLAGSSFDSMSVQGGGFEFTLSGSQRVTLRSSNRAILLNTSAVTFSCEGTYSELILPASAGSTIGVGVEGFACSGNSGGGGGSAGPAPASSGSSSSSSSSSTDTTTVTTATVVSATSTPSTTPQSQPLAPVSAPVSSPVPSPFADIAGFSRTLKVGVSGTDVELLQRALATMPEIYPEAKVTGYFGPATLKAVQRFQEKYGVTTAANSGYGLVGPATRAKLVEIFGGASAPSLPLPPVSTVLPGSGKFTQELQTEDTGDAVIELQAFLATMPEIYPEAKVTGYFGPATKAAVKRLQAKYGLSQVGRVGPATMAKLNELSGGTSVGSETIAPQSTPSSGGSGDATALQAQMLSLQQMVDALNSQLKAKNGQ</sequence>
<feature type="region of interest" description="Disordered" evidence="1">
    <location>
        <begin position="121"/>
        <end position="177"/>
    </location>
</feature>
<comment type="caution">
    <text evidence="4">The sequence shown here is derived from an EMBL/GenBank/DDBJ whole genome shotgun (WGS) entry which is preliminary data.</text>
</comment>
<feature type="compositionally biased region" description="Low complexity" evidence="1">
    <location>
        <begin position="128"/>
        <end position="165"/>
    </location>
</feature>
<dbReference type="STRING" id="1802115.A2756_00310"/>
<evidence type="ECO:0000313" key="4">
    <source>
        <dbReference type="EMBL" id="OGZ45447.1"/>
    </source>
</evidence>
<dbReference type="AlphaFoldDB" id="A0A1G2G5H6"/>
<dbReference type="InterPro" id="IPR036365">
    <property type="entry name" value="PGBD-like_sf"/>
</dbReference>
<evidence type="ECO:0000256" key="2">
    <source>
        <dbReference type="SAM" id="SignalP"/>
    </source>
</evidence>
<dbReference type="EMBL" id="MHNL01000006">
    <property type="protein sequence ID" value="OGZ45447.1"/>
    <property type="molecule type" value="Genomic_DNA"/>
</dbReference>
<evidence type="ECO:0000313" key="5">
    <source>
        <dbReference type="Proteomes" id="UP000177785"/>
    </source>
</evidence>
<reference evidence="4 5" key="1">
    <citation type="journal article" date="2016" name="Nat. Commun.">
        <title>Thousands of microbial genomes shed light on interconnected biogeochemical processes in an aquifer system.</title>
        <authorList>
            <person name="Anantharaman K."/>
            <person name="Brown C.T."/>
            <person name="Hug L.A."/>
            <person name="Sharon I."/>
            <person name="Castelle C.J."/>
            <person name="Probst A.J."/>
            <person name="Thomas B.C."/>
            <person name="Singh A."/>
            <person name="Wilkins M.J."/>
            <person name="Karaoz U."/>
            <person name="Brodie E.L."/>
            <person name="Williams K.H."/>
            <person name="Hubbard S.S."/>
            <person name="Banfield J.F."/>
        </authorList>
    </citation>
    <scope>NUCLEOTIDE SEQUENCE [LARGE SCALE GENOMIC DNA]</scope>
</reference>
<evidence type="ECO:0000256" key="1">
    <source>
        <dbReference type="SAM" id="MobiDB-lite"/>
    </source>
</evidence>
<name>A0A1G2G5H6_9BACT</name>
<feature type="signal peptide" evidence="2">
    <location>
        <begin position="1"/>
        <end position="24"/>
    </location>
</feature>
<feature type="domain" description="Peptidoglycan binding-like" evidence="3">
    <location>
        <begin position="300"/>
        <end position="358"/>
    </location>
</feature>
<feature type="compositionally biased region" description="Polar residues" evidence="1">
    <location>
        <begin position="362"/>
        <end position="380"/>
    </location>
</feature>
<dbReference type="Gene3D" id="1.10.101.10">
    <property type="entry name" value="PGBD-like superfamily/PGBD"/>
    <property type="match status" value="2"/>
</dbReference>
<organism evidence="4 5">
    <name type="scientific">Candidatus Ryanbacteria bacterium RIFCSPHIGHO2_01_FULL_48_27</name>
    <dbReference type="NCBI Taxonomy" id="1802115"/>
    <lineage>
        <taxon>Bacteria</taxon>
        <taxon>Candidatus Ryaniibacteriota</taxon>
    </lineage>
</organism>
<protein>
    <recommendedName>
        <fullName evidence="3">Peptidoglycan binding-like domain-containing protein</fullName>
    </recommendedName>
</protein>
<accession>A0A1G2G5H6</accession>
<dbReference type="Pfam" id="PF01471">
    <property type="entry name" value="PG_binding_1"/>
    <property type="match status" value="2"/>
</dbReference>
<evidence type="ECO:0000259" key="3">
    <source>
        <dbReference type="Pfam" id="PF01471"/>
    </source>
</evidence>
<proteinExistence type="predicted"/>
<dbReference type="SUPFAM" id="SSF47090">
    <property type="entry name" value="PGBD-like"/>
    <property type="match status" value="2"/>
</dbReference>
<gene>
    <name evidence="4" type="ORF">A2756_00310</name>
</gene>
<feature type="domain" description="Peptidoglycan binding-like" evidence="3">
    <location>
        <begin position="201"/>
        <end position="264"/>
    </location>
</feature>